<dbReference type="HOGENOM" id="CLU_004987_0_0_1"/>
<evidence type="ECO:0000256" key="3">
    <source>
        <dbReference type="ARBA" id="ARBA00022860"/>
    </source>
</evidence>
<dbReference type="GO" id="GO:0009887">
    <property type="term" value="P:animal organ morphogenesis"/>
    <property type="evidence" value="ECO:0007669"/>
    <property type="project" value="Ensembl"/>
</dbReference>
<keyword evidence="5" id="KW-0449">Lipoprotein</keyword>
<feature type="region of interest" description="Disordered" evidence="6">
    <location>
        <begin position="1007"/>
        <end position="1081"/>
    </location>
</feature>
<evidence type="ECO:0000259" key="7">
    <source>
        <dbReference type="PROSITE" id="PS51893"/>
    </source>
</evidence>
<dbReference type="GO" id="GO:0090036">
    <property type="term" value="P:regulation of protein kinase C signaling"/>
    <property type="evidence" value="ECO:0007669"/>
    <property type="project" value="InterPro"/>
</dbReference>
<evidence type="ECO:0000256" key="1">
    <source>
        <dbReference type="ARBA" id="ARBA00004635"/>
    </source>
</evidence>
<feature type="compositionally biased region" description="Basic and acidic residues" evidence="6">
    <location>
        <begin position="270"/>
        <end position="291"/>
    </location>
</feature>
<feature type="compositionally biased region" description="Acidic residues" evidence="6">
    <location>
        <begin position="956"/>
        <end position="973"/>
    </location>
</feature>
<evidence type="ECO:0000256" key="6">
    <source>
        <dbReference type="SAM" id="MobiDB-lite"/>
    </source>
</evidence>
<feature type="domain" description="A kinase-anchoring proteins AKAP-5 and AKAP-12 calmodulin (CaM)-binding" evidence="7">
    <location>
        <begin position="143"/>
        <end position="163"/>
    </location>
</feature>
<dbReference type="PANTHER" id="PTHR23209:SF4">
    <property type="entry name" value="A-KINASE ANCHOR PROTEIN 12"/>
    <property type="match status" value="1"/>
</dbReference>
<feature type="region of interest" description="Disordered" evidence="6">
    <location>
        <begin position="1"/>
        <end position="481"/>
    </location>
</feature>
<feature type="compositionally biased region" description="Basic and acidic residues" evidence="6">
    <location>
        <begin position="833"/>
        <end position="843"/>
    </location>
</feature>
<dbReference type="PROSITE" id="PS51893">
    <property type="entry name" value="AKAP_CAM_BD"/>
    <property type="match status" value="2"/>
</dbReference>
<dbReference type="Pfam" id="PF03832">
    <property type="entry name" value="WSK"/>
    <property type="match status" value="1"/>
</dbReference>
<evidence type="ECO:0000313" key="9">
    <source>
        <dbReference type="Proteomes" id="UP000007303"/>
    </source>
</evidence>
<keyword evidence="2" id="KW-0597">Phosphoprotein</keyword>
<dbReference type="GeneTree" id="ENSGT00730000111244"/>
<dbReference type="GO" id="GO:1904969">
    <property type="term" value="P:slow muscle cell migration"/>
    <property type="evidence" value="ECO:0007669"/>
    <property type="project" value="Ensembl"/>
</dbReference>
<name>H3C1E3_TETNG</name>
<feature type="region of interest" description="Disordered" evidence="6">
    <location>
        <begin position="900"/>
        <end position="990"/>
    </location>
</feature>
<accession>H3C1E3</accession>
<dbReference type="PANTHER" id="PTHR23209">
    <property type="entry name" value="A-KINASE ANCHOR PROTEIN 12"/>
    <property type="match status" value="1"/>
</dbReference>
<dbReference type="AlphaFoldDB" id="H3C1E3"/>
<sequence>MLGTITLTVGQPDGGSVSQKEEASETVDTIQNEVIISETELLSSQEKTKAQGSPLKKLFTGAGLKKLSTKKQRTKKDTETKGESGEDAAEQLQSSTESAEAPKTDSGPTSPEESGEHADMQQLESTQESHSEVADGEKKKEGIIAWSSFKKLVTPKRHVKRSSESDEEAAEEKPAKTTTLTSSQKETKEDQPNEETENANKLQSTEEPKKKMDTSVSWDALMCMGGPKKRTRKTSDSDDEETKIEEQLQPAAEGEQMAEAAIVTSQSSEPDEKFGSSGEHSSKESAWDTLKRVVMPKPKAKAEEKPGEPSEQVQSDTEAPKDESSFSFKKFLPGRRKKKADKQASDQGSSEDDSDTPAVVPLSEYNEPVETKEAAAESEEAQANVSGDDRSPSWIPAAVDDTNQHVELSDIAEEAETAATSKSADTDIAEDETEDEPIEPPKPSQDTGRRLSRAEVKPVASAPSEETTPVPQGPKPDKAEEVREGIDVLVSEIPTQMSVAVYDVPIQLACEKTEFEPPTEKAESKTNTLFEPHAREEAMAICTGLGTKEIAKVTLEKPAIPVIESLAVTGNGLSMEVAMEDKPHQPTDASVTENPLLRAQLHQVETTSLEPAVEVSTDEVSVIQTASEHYEPEVENIRVVTTVVEAEILQPITTSENSPKTVPVNSITPMTEELVCSGIIEVTEHTIEMKEMEVQIEHQSATQEYAPLNEVAEAVCKTTYVSVTEESEVAIPVNVPTEEVPMITNTRVLVGPLPDTGVDQVEPSDVEVVPSEAIQVEETNKYGSAAETEEPDVTIDNCQEHVEQPEAEVQQANDIEARSMVITQAVIQDAVEKVSKDVEEPKKPSTPTPVQAETSTEKEVEATETAMITEVPKVLSCEKPPKPLCVALEIIDSIPVEVANSLEPSEEEEKPQNDVKQAEEEQVSDETAILKVKEIERQSDEDQEKIAEKESKEESEVQEPEIEGAVEEVGEVCETEKPKSEAPLEEKSPKVIEIHMPVQVVLQTAQVVEDPSVEEEAAEEFDSNGPVVRDTSLDTQSTARPSSLANVEEEPQEIPSEESDPCPVTPAAASQREEETKSSVKCAQVMAQVIEVIEEAVKEIEPAMEDNSAAS</sequence>
<dbReference type="GO" id="GO:0032060">
    <property type="term" value="P:bleb assembly"/>
    <property type="evidence" value="ECO:0007669"/>
    <property type="project" value="Ensembl"/>
</dbReference>
<feature type="compositionally biased region" description="Basic and acidic residues" evidence="6">
    <location>
        <begin position="204"/>
        <end position="213"/>
    </location>
</feature>
<feature type="region of interest" description="Disordered" evidence="6">
    <location>
        <begin position="833"/>
        <end position="860"/>
    </location>
</feature>
<comment type="subcellular location">
    <subcellularLocation>
        <location evidence="1">Membrane</location>
        <topology evidence="1">Lipid-anchor</topology>
    </subcellularLocation>
</comment>
<keyword evidence="3" id="KW-0112">Calmodulin-binding</keyword>
<reference evidence="8" key="2">
    <citation type="submission" date="2025-08" db="UniProtKB">
        <authorList>
            <consortium name="Ensembl"/>
        </authorList>
    </citation>
    <scope>IDENTIFICATION</scope>
</reference>
<dbReference type="GO" id="GO:0010739">
    <property type="term" value="P:positive regulation of protein kinase A signaling"/>
    <property type="evidence" value="ECO:0007669"/>
    <property type="project" value="InterPro"/>
</dbReference>
<feature type="compositionally biased region" description="Polar residues" evidence="6">
    <location>
        <begin position="1033"/>
        <end position="1045"/>
    </location>
</feature>
<feature type="compositionally biased region" description="Basic and acidic residues" evidence="6">
    <location>
        <begin position="974"/>
        <end position="990"/>
    </location>
</feature>
<dbReference type="GO" id="GO:0051018">
    <property type="term" value="F:protein kinase A binding"/>
    <property type="evidence" value="ECO:0007669"/>
    <property type="project" value="InterPro"/>
</dbReference>
<dbReference type="InParanoid" id="H3C1E3"/>
<dbReference type="GO" id="GO:0000902">
    <property type="term" value="P:cell morphogenesis"/>
    <property type="evidence" value="ECO:0007669"/>
    <property type="project" value="Ensembl"/>
</dbReference>
<protein>
    <submittedName>
        <fullName evidence="8">A kinase (PRKA) anchor protein 12b</fullName>
    </submittedName>
</protein>
<reference evidence="9" key="1">
    <citation type="journal article" date="2004" name="Nature">
        <title>Genome duplication in the teleost fish Tetraodon nigroviridis reveals the early vertebrate proto-karyotype.</title>
        <authorList>
            <person name="Jaillon O."/>
            <person name="Aury J.-M."/>
            <person name="Brunet F."/>
            <person name="Petit J.-L."/>
            <person name="Stange-Thomann N."/>
            <person name="Mauceli E."/>
            <person name="Bouneau L."/>
            <person name="Fischer C."/>
            <person name="Ozouf-Costaz C."/>
            <person name="Bernot A."/>
            <person name="Nicaud S."/>
            <person name="Jaffe D."/>
            <person name="Fisher S."/>
            <person name="Lutfalla G."/>
            <person name="Dossat C."/>
            <person name="Segurens B."/>
            <person name="Dasilva C."/>
            <person name="Salanoubat M."/>
            <person name="Levy M."/>
            <person name="Boudet N."/>
            <person name="Castellano S."/>
            <person name="Anthouard V."/>
            <person name="Jubin C."/>
            <person name="Castelli V."/>
            <person name="Katinka M."/>
            <person name="Vacherie B."/>
            <person name="Biemont C."/>
            <person name="Skalli Z."/>
            <person name="Cattolico L."/>
            <person name="Poulain J."/>
            <person name="De Berardinis V."/>
            <person name="Cruaud C."/>
            <person name="Duprat S."/>
            <person name="Brottier P."/>
            <person name="Coutanceau J.-P."/>
            <person name="Gouzy J."/>
            <person name="Parra G."/>
            <person name="Lardier G."/>
            <person name="Chapple C."/>
            <person name="McKernan K.J."/>
            <person name="McEwan P."/>
            <person name="Bosak S."/>
            <person name="Kellis M."/>
            <person name="Volff J.-N."/>
            <person name="Guigo R."/>
            <person name="Zody M.C."/>
            <person name="Mesirov J."/>
            <person name="Lindblad-Toh K."/>
            <person name="Birren B."/>
            <person name="Nusbaum C."/>
            <person name="Kahn D."/>
            <person name="Robinson-Rechavi M."/>
            <person name="Laudet V."/>
            <person name="Schachter V."/>
            <person name="Quetier F."/>
            <person name="Saurin W."/>
            <person name="Scarpelli C."/>
            <person name="Wincker P."/>
            <person name="Lander E.S."/>
            <person name="Weissenbach J."/>
            <person name="Roest Crollius H."/>
        </authorList>
    </citation>
    <scope>NUCLEOTIDE SEQUENCE [LARGE SCALE GENOMIC DNA]</scope>
</reference>
<dbReference type="InterPro" id="IPR001573">
    <property type="entry name" value="AKAP_WSK"/>
</dbReference>
<dbReference type="GO" id="GO:0055001">
    <property type="term" value="P:muscle cell development"/>
    <property type="evidence" value="ECO:0007669"/>
    <property type="project" value="Ensembl"/>
</dbReference>
<dbReference type="GO" id="GO:0048471">
    <property type="term" value="C:perinuclear region of cytoplasm"/>
    <property type="evidence" value="ECO:0007669"/>
    <property type="project" value="Ensembl"/>
</dbReference>
<feature type="compositionally biased region" description="Basic and acidic residues" evidence="6">
    <location>
        <begin position="447"/>
        <end position="456"/>
    </location>
</feature>
<evidence type="ECO:0000256" key="2">
    <source>
        <dbReference type="ARBA" id="ARBA00022553"/>
    </source>
</evidence>
<feature type="compositionally biased region" description="Polar residues" evidence="6">
    <location>
        <begin position="26"/>
        <end position="45"/>
    </location>
</feature>
<dbReference type="GO" id="GO:0005516">
    <property type="term" value="F:calmodulin binding"/>
    <property type="evidence" value="ECO:0007669"/>
    <property type="project" value="UniProtKB-KW"/>
</dbReference>
<dbReference type="GO" id="GO:0016020">
    <property type="term" value="C:membrane"/>
    <property type="evidence" value="ECO:0007669"/>
    <property type="project" value="UniProtKB-SubCell"/>
</dbReference>
<evidence type="ECO:0000313" key="8">
    <source>
        <dbReference type="Ensembl" id="ENSTNIP00000002059.1"/>
    </source>
</evidence>
<feature type="domain" description="A kinase-anchoring proteins AKAP-5 and AKAP-12 calmodulin (CaM)-binding" evidence="7">
    <location>
        <begin position="284"/>
        <end position="304"/>
    </location>
</feature>
<dbReference type="Proteomes" id="UP000007303">
    <property type="component" value="Unassembled WGS sequence"/>
</dbReference>
<dbReference type="InterPro" id="IPR028540">
    <property type="entry name" value="AKAP12"/>
</dbReference>
<dbReference type="GO" id="GO:0060028">
    <property type="term" value="P:convergent extension involved in axis elongation"/>
    <property type="evidence" value="ECO:0007669"/>
    <property type="project" value="Ensembl"/>
</dbReference>
<evidence type="ECO:0000256" key="5">
    <source>
        <dbReference type="ARBA" id="ARBA00023288"/>
    </source>
</evidence>
<organism evidence="8 9">
    <name type="scientific">Tetraodon nigroviridis</name>
    <name type="common">Spotted green pufferfish</name>
    <name type="synonym">Chelonodon nigroviridis</name>
    <dbReference type="NCBI Taxonomy" id="99883"/>
    <lineage>
        <taxon>Eukaryota</taxon>
        <taxon>Metazoa</taxon>
        <taxon>Chordata</taxon>
        <taxon>Craniata</taxon>
        <taxon>Vertebrata</taxon>
        <taxon>Euteleostomi</taxon>
        <taxon>Actinopterygii</taxon>
        <taxon>Neopterygii</taxon>
        <taxon>Teleostei</taxon>
        <taxon>Neoteleostei</taxon>
        <taxon>Acanthomorphata</taxon>
        <taxon>Eupercaria</taxon>
        <taxon>Tetraodontiformes</taxon>
        <taxon>Tetradontoidea</taxon>
        <taxon>Tetraodontidae</taxon>
        <taxon>Tetraodon</taxon>
    </lineage>
</organism>
<dbReference type="OMA" id="KGTERGH"/>
<feature type="compositionally biased region" description="Basic and acidic residues" evidence="6">
    <location>
        <begin position="910"/>
        <end position="919"/>
    </location>
</feature>
<dbReference type="FunCoup" id="H3C1E3">
    <property type="interactions" value="493"/>
</dbReference>
<feature type="compositionally biased region" description="Basic and acidic residues" evidence="6">
    <location>
        <begin position="75"/>
        <end position="84"/>
    </location>
</feature>
<keyword evidence="9" id="KW-1185">Reference proteome</keyword>
<reference evidence="8" key="3">
    <citation type="submission" date="2025-09" db="UniProtKB">
        <authorList>
            <consortium name="Ensembl"/>
        </authorList>
    </citation>
    <scope>IDENTIFICATION</scope>
</reference>
<evidence type="ECO:0000256" key="4">
    <source>
        <dbReference type="ARBA" id="ARBA00023136"/>
    </source>
</evidence>
<feature type="compositionally biased region" description="Basic and acidic residues" evidence="6">
    <location>
        <begin position="127"/>
        <end position="142"/>
    </location>
</feature>
<dbReference type="Ensembl" id="ENSTNIT00000000518.1">
    <property type="protein sequence ID" value="ENSTNIP00000002059.1"/>
    <property type="gene ID" value="ENSTNIG00000000253.1"/>
</dbReference>
<dbReference type="GO" id="GO:0070121">
    <property type="term" value="P:Kupffer's vesicle development"/>
    <property type="evidence" value="ECO:0007669"/>
    <property type="project" value="Ensembl"/>
</dbReference>
<feature type="compositionally biased region" description="Acidic residues" evidence="6">
    <location>
        <begin position="1047"/>
        <end position="1060"/>
    </location>
</feature>
<dbReference type="GO" id="GO:0007165">
    <property type="term" value="P:signal transduction"/>
    <property type="evidence" value="ECO:0007669"/>
    <property type="project" value="TreeGrafter"/>
</dbReference>
<feature type="compositionally biased region" description="Acidic residues" evidence="6">
    <location>
        <begin position="427"/>
        <end position="438"/>
    </location>
</feature>
<feature type="compositionally biased region" description="Basic and acidic residues" evidence="6">
    <location>
        <begin position="931"/>
        <end position="955"/>
    </location>
</feature>
<feature type="compositionally biased region" description="Acidic residues" evidence="6">
    <location>
        <begin position="1011"/>
        <end position="1022"/>
    </location>
</feature>
<dbReference type="GO" id="GO:0035024">
    <property type="term" value="P:negative regulation of Rho protein signal transduction"/>
    <property type="evidence" value="ECO:0007669"/>
    <property type="project" value="Ensembl"/>
</dbReference>
<keyword evidence="4" id="KW-0472">Membrane</keyword>
<dbReference type="STRING" id="99883.ENSTNIP00000002059"/>
<proteinExistence type="predicted"/>